<keyword evidence="1" id="KW-0812">Transmembrane</keyword>
<keyword evidence="1" id="KW-1133">Transmembrane helix</keyword>
<feature type="transmembrane region" description="Helical" evidence="1">
    <location>
        <begin position="111"/>
        <end position="130"/>
    </location>
</feature>
<comment type="caution">
    <text evidence="2">The sequence shown here is derived from an EMBL/GenBank/DDBJ whole genome shotgun (WGS) entry which is preliminary data.</text>
</comment>
<evidence type="ECO:0000313" key="2">
    <source>
        <dbReference type="EMBL" id="OGK56690.1"/>
    </source>
</evidence>
<proteinExistence type="predicted"/>
<evidence type="ECO:0000256" key="1">
    <source>
        <dbReference type="SAM" id="Phobius"/>
    </source>
</evidence>
<keyword evidence="1" id="KW-0472">Membrane</keyword>
<protein>
    <submittedName>
        <fullName evidence="2">Uncharacterized protein</fullName>
    </submittedName>
</protein>
<gene>
    <name evidence="2" type="ORF">A3J15_03900</name>
</gene>
<dbReference type="Proteomes" id="UP000176376">
    <property type="component" value="Unassembled WGS sequence"/>
</dbReference>
<sequence>MGTQFNFILKQFLSSLFLTFILVLSCGIFMLFRPFNYIDHYQSKLICSTGISANSGPAAIYSFDGTLDEFSQVKALKVCAYNIVFDYYNQFALPSGITYKFQPKIVIFSSWYEAIFAVSVFSLIVIELLILSKIDFLENFGNMMRYDSRFGLFFIMIHLVISGLFYWIVFSSPIQKIYCQNLVRIQIKDFSRSINLSGKEYPNVEYDWAKKNESKYVKKCLTDGFLINGKN</sequence>
<dbReference type="AlphaFoldDB" id="A0A1F7JM61"/>
<organism evidence="2 3">
    <name type="scientific">Candidatus Roizmanbacteria bacterium RIFCSPLOWO2_02_FULL_38_10</name>
    <dbReference type="NCBI Taxonomy" id="1802074"/>
    <lineage>
        <taxon>Bacteria</taxon>
        <taxon>Candidatus Roizmaniibacteriota</taxon>
    </lineage>
</organism>
<feature type="transmembrane region" description="Helical" evidence="1">
    <location>
        <begin position="150"/>
        <end position="170"/>
    </location>
</feature>
<dbReference type="EMBL" id="MGAY01000027">
    <property type="protein sequence ID" value="OGK56690.1"/>
    <property type="molecule type" value="Genomic_DNA"/>
</dbReference>
<name>A0A1F7JM61_9BACT</name>
<reference evidence="2 3" key="1">
    <citation type="journal article" date="2016" name="Nat. Commun.">
        <title>Thousands of microbial genomes shed light on interconnected biogeochemical processes in an aquifer system.</title>
        <authorList>
            <person name="Anantharaman K."/>
            <person name="Brown C.T."/>
            <person name="Hug L.A."/>
            <person name="Sharon I."/>
            <person name="Castelle C.J."/>
            <person name="Probst A.J."/>
            <person name="Thomas B.C."/>
            <person name="Singh A."/>
            <person name="Wilkins M.J."/>
            <person name="Karaoz U."/>
            <person name="Brodie E.L."/>
            <person name="Williams K.H."/>
            <person name="Hubbard S.S."/>
            <person name="Banfield J.F."/>
        </authorList>
    </citation>
    <scope>NUCLEOTIDE SEQUENCE [LARGE SCALE GENOMIC DNA]</scope>
</reference>
<accession>A0A1F7JM61</accession>
<evidence type="ECO:0000313" key="3">
    <source>
        <dbReference type="Proteomes" id="UP000176376"/>
    </source>
</evidence>
<feature type="transmembrane region" description="Helical" evidence="1">
    <location>
        <begin position="12"/>
        <end position="32"/>
    </location>
</feature>